<dbReference type="InterPro" id="IPR008906">
    <property type="entry name" value="HATC_C_dom"/>
</dbReference>
<feature type="domain" description="HAT C-terminal dimerisation" evidence="2">
    <location>
        <begin position="88"/>
        <end position="129"/>
    </location>
</feature>
<organism evidence="3 4">
    <name type="scientific">Rehmannia glutinosa</name>
    <name type="common">Chinese foxglove</name>
    <dbReference type="NCBI Taxonomy" id="99300"/>
    <lineage>
        <taxon>Eukaryota</taxon>
        <taxon>Viridiplantae</taxon>
        <taxon>Streptophyta</taxon>
        <taxon>Embryophyta</taxon>
        <taxon>Tracheophyta</taxon>
        <taxon>Spermatophyta</taxon>
        <taxon>Magnoliopsida</taxon>
        <taxon>eudicotyledons</taxon>
        <taxon>Gunneridae</taxon>
        <taxon>Pentapetalae</taxon>
        <taxon>asterids</taxon>
        <taxon>lamiids</taxon>
        <taxon>Lamiales</taxon>
        <taxon>Orobanchaceae</taxon>
        <taxon>Rehmannieae</taxon>
        <taxon>Rehmannia</taxon>
    </lineage>
</organism>
<dbReference type="InterPro" id="IPR012337">
    <property type="entry name" value="RNaseH-like_sf"/>
</dbReference>
<evidence type="ECO:0000259" key="2">
    <source>
        <dbReference type="Pfam" id="PF05699"/>
    </source>
</evidence>
<feature type="region of interest" description="Disordered" evidence="1">
    <location>
        <begin position="75"/>
        <end position="99"/>
    </location>
</feature>
<gene>
    <name evidence="3" type="ORF">DH2020_044848</name>
</gene>
<evidence type="ECO:0000313" key="3">
    <source>
        <dbReference type="EMBL" id="KAK6121407.1"/>
    </source>
</evidence>
<name>A0ABR0UGH3_REHGL</name>
<dbReference type="SUPFAM" id="SSF53098">
    <property type="entry name" value="Ribonuclease H-like"/>
    <property type="match status" value="1"/>
</dbReference>
<dbReference type="Pfam" id="PF05699">
    <property type="entry name" value="Dimer_Tnp_hAT"/>
    <property type="match status" value="1"/>
</dbReference>
<keyword evidence="4" id="KW-1185">Reference proteome</keyword>
<evidence type="ECO:0000256" key="1">
    <source>
        <dbReference type="SAM" id="MobiDB-lite"/>
    </source>
</evidence>
<evidence type="ECO:0000313" key="4">
    <source>
        <dbReference type="Proteomes" id="UP001318860"/>
    </source>
</evidence>
<comment type="caution">
    <text evidence="3">The sequence shown here is derived from an EMBL/GenBank/DDBJ whole genome shotgun (WGS) entry which is preliminary data.</text>
</comment>
<dbReference type="Proteomes" id="UP001318860">
    <property type="component" value="Unassembled WGS sequence"/>
</dbReference>
<proteinExistence type="predicted"/>
<sequence>MYGIEEGERLSEKLRNAIYELFNEYKRLHSSSTGAYSSSSLSINSGSSPFELNLCDNDSELMNKLKEKYRAELKRRKADSGSKNLKSELDRYLTEEDDEEEDYDSENFSVLDWWRARSPRFPILSLIAHWLRSDASQVEVEERIEDLEKFDQDIKQSVPDSTVVDV</sequence>
<feature type="compositionally biased region" description="Basic and acidic residues" evidence="1">
    <location>
        <begin position="85"/>
        <end position="94"/>
    </location>
</feature>
<accession>A0ABR0UGH3</accession>
<protein>
    <recommendedName>
        <fullName evidence="2">HAT C-terminal dimerisation domain-containing protein</fullName>
    </recommendedName>
</protein>
<dbReference type="PANTHER" id="PTHR23272">
    <property type="entry name" value="BED FINGER-RELATED"/>
    <property type="match status" value="1"/>
</dbReference>
<reference evidence="3 4" key="1">
    <citation type="journal article" date="2021" name="Comput. Struct. Biotechnol. J.">
        <title>De novo genome assembly of the potent medicinal plant Rehmannia glutinosa using nanopore technology.</title>
        <authorList>
            <person name="Ma L."/>
            <person name="Dong C."/>
            <person name="Song C."/>
            <person name="Wang X."/>
            <person name="Zheng X."/>
            <person name="Niu Y."/>
            <person name="Chen S."/>
            <person name="Feng W."/>
        </authorList>
    </citation>
    <scope>NUCLEOTIDE SEQUENCE [LARGE SCALE GENOMIC DNA]</scope>
    <source>
        <strain evidence="3">DH-2019</strain>
    </source>
</reference>
<dbReference type="PANTHER" id="PTHR23272:SF161">
    <property type="entry name" value="ZINC FINGER BED DOMAIN-CONTAINING PROTEIN RICESLEEPER 1-LIKE"/>
    <property type="match status" value="1"/>
</dbReference>
<dbReference type="EMBL" id="JABTTQ020002915">
    <property type="protein sequence ID" value="KAK6121407.1"/>
    <property type="molecule type" value="Genomic_DNA"/>
</dbReference>